<feature type="signal peptide" evidence="1">
    <location>
        <begin position="1"/>
        <end position="30"/>
    </location>
</feature>
<reference evidence="2 3" key="1">
    <citation type="submission" date="2020-08" db="EMBL/GenBank/DDBJ databases">
        <title>Genome public.</title>
        <authorList>
            <person name="Liu C."/>
            <person name="Sun Q."/>
        </authorList>
    </citation>
    <scope>NUCLEOTIDE SEQUENCE [LARGE SCALE GENOMIC DNA]</scope>
    <source>
        <strain evidence="2 3">NSJ-37</strain>
    </source>
</reference>
<feature type="chain" id="PRO_5046186623" description="NlpC/P60 domain-containing protein" evidence="1">
    <location>
        <begin position="31"/>
        <end position="274"/>
    </location>
</feature>
<sequence>MKHNILKTCAAFALSFGIIASQICSTSVDASNTTFKQQISIDRYQRSIAKGFLGKSYGLGKNQYVCNTYVEKALESLETISAKENSIAGIKNISKNIRVHKGKKNAPTSYDWSAYRVKISYTSGILNEETNTYEWNNSKTTTTIKRHNKGTSLKNLSLGDVLTYGRGGGHVALYFGEFNNMSEVASRLVELGVYKKGELRKCSDRYVNKKGKPIIRKYNGCGNKWRIHATSKGLLIDNAIVSKRSNGTSSFGKWSKTIASGFTVYVDGFTEVEK</sequence>
<evidence type="ECO:0008006" key="4">
    <source>
        <dbReference type="Google" id="ProtNLM"/>
    </source>
</evidence>
<evidence type="ECO:0000313" key="3">
    <source>
        <dbReference type="Proteomes" id="UP000606193"/>
    </source>
</evidence>
<name>A0ABR7MYH6_9FIRM</name>
<dbReference type="EMBL" id="JACRSX010000002">
    <property type="protein sequence ID" value="MBC8561437.1"/>
    <property type="molecule type" value="Genomic_DNA"/>
</dbReference>
<evidence type="ECO:0000313" key="2">
    <source>
        <dbReference type="EMBL" id="MBC8561437.1"/>
    </source>
</evidence>
<evidence type="ECO:0000256" key="1">
    <source>
        <dbReference type="SAM" id="SignalP"/>
    </source>
</evidence>
<accession>A0ABR7MYH6</accession>
<keyword evidence="1" id="KW-0732">Signal</keyword>
<protein>
    <recommendedName>
        <fullName evidence="4">NlpC/P60 domain-containing protein</fullName>
    </recommendedName>
</protein>
<proteinExistence type="predicted"/>
<dbReference type="RefSeq" id="WP_118678685.1">
    <property type="nucleotide sequence ID" value="NZ_JACRSX010000002.1"/>
</dbReference>
<keyword evidence="3" id="KW-1185">Reference proteome</keyword>
<comment type="caution">
    <text evidence="2">The sequence shown here is derived from an EMBL/GenBank/DDBJ whole genome shotgun (WGS) entry which is preliminary data.</text>
</comment>
<organism evidence="2 3">
    <name type="scientific">Jutongia huaianensis</name>
    <dbReference type="NCBI Taxonomy" id="2763668"/>
    <lineage>
        <taxon>Bacteria</taxon>
        <taxon>Bacillati</taxon>
        <taxon>Bacillota</taxon>
        <taxon>Clostridia</taxon>
        <taxon>Lachnospirales</taxon>
        <taxon>Lachnospiraceae</taxon>
        <taxon>Jutongia</taxon>
    </lineage>
</organism>
<dbReference type="Proteomes" id="UP000606193">
    <property type="component" value="Unassembled WGS sequence"/>
</dbReference>
<gene>
    <name evidence="2" type="ORF">H8704_02115</name>
</gene>